<dbReference type="InterPro" id="IPR052918">
    <property type="entry name" value="Motility_Chemotaxis_Reg"/>
</dbReference>
<dbReference type="InterPro" id="IPR032109">
    <property type="entry name" value="Big_3_5"/>
</dbReference>
<organism evidence="4 5">
    <name type="scientific">Tunturiibacter lichenicola</name>
    <dbReference type="NCBI Taxonomy" id="2051959"/>
    <lineage>
        <taxon>Bacteria</taxon>
        <taxon>Pseudomonadati</taxon>
        <taxon>Acidobacteriota</taxon>
        <taxon>Terriglobia</taxon>
        <taxon>Terriglobales</taxon>
        <taxon>Acidobacteriaceae</taxon>
        <taxon>Tunturiibacter</taxon>
    </lineage>
</organism>
<name>A0A7Y9NNT2_9BACT</name>
<protein>
    <recommendedName>
        <fullName evidence="3">Big-1 domain-containing protein</fullName>
    </recommendedName>
</protein>
<proteinExistence type="inferred from homology"/>
<comment type="similarity">
    <text evidence="1">Belongs to the intimin/invasin family.</text>
</comment>
<dbReference type="InterPro" id="IPR013783">
    <property type="entry name" value="Ig-like_fold"/>
</dbReference>
<dbReference type="InterPro" id="IPR011042">
    <property type="entry name" value="6-blade_b-propeller_TolB-like"/>
</dbReference>
<dbReference type="InterPro" id="IPR041286">
    <property type="entry name" value="MBG_2"/>
</dbReference>
<dbReference type="Proteomes" id="UP000534186">
    <property type="component" value="Unassembled WGS sequence"/>
</dbReference>
<sequence>MNPHLSLPLLLVILLPLPAMAQTSAAASNHPAHPVPATDYGKLPLSFEANQGQTDSQVRFLSRGHGYSLFLTDSAAVLTLARPEPPAASDYSSPPQKNHAARSINTDAVRMELVGASHPQRVTGAEQLSGTANYFIGRDSTKWHTNIPTYARVSYTGVYPGVDLVYYGNQQHLEYDFILAPGADPKPLRLQFTGAQRLTLDPSGNLTVRAKNGEIAFQKPLVYQEKNGRRQTIDGKFKLLADNSITFTLGAYDHHQTLVIDPTLAYSTYLGGVTPYYTSPSSMAVDPQGNAYVVGYTESDTFPSTPGAFAGPSTSIERGFVTKLNPTGTALVYSAIFGDSTPSHIAVDSSGNAYVTGGASSNFPVTPGSFQAPGGGLFIVKLNPAGTALLYSARLGGDQANGPDGVEGIAVDAAGDLYLAGDTGSTNFPVTPGAFQTHNPDTAGYDYGKSIFVSKLNPAGSALLYSTYLGGSTQDYGNGIAIDDSGDAYVTGVSGSSDFPVTSGVFQTTAKTFNGSAFVAKLNPQGTGLIYATYLGGSGGDSGNAIAIDSSGDAYVAGSTASTDFPVTAGAFQSIKRSTGIEETNGFITKLNPDATALIYSTYLGGTYSDSILGMAVNRFGNALVTGYTQSHDFPVTEDAFQSSNGGSEPAGTSNAFVTELAPNGTALDYSTYLGGNGGYSFAFGDYGRAIVLDLAGNAYLTGIASSQNFPTTAGAFQPVDPTGSTDNANAFVSKFVFAKHSVRLETTTQLTANANPVRVGDKITFTAYVRAASGTGTPTGYLRINVDAVTFATVPLNETGQATVTWTARTPGKFRFKARYLGDEDYLPSSSDALSEKVIGPPARIAGVSGSHQKAIYGSKFAAPLIALVKDIDGTPVSGVKITFSGAGIKFSSATAVTGANGEASVDATAEASGNLTAEASVSGVSAPATFALTATRAQLTVTAKSVSVPVGHAIPTLTSSIAGFVNGDKPTVVTGDAREVTHARQGSPAGVYTIEIGKGTLEASDYTFNFVDGTLTITSSTP</sequence>
<evidence type="ECO:0000259" key="3">
    <source>
        <dbReference type="SMART" id="SM00634"/>
    </source>
</evidence>
<dbReference type="SMART" id="SM00634">
    <property type="entry name" value="BID_1"/>
    <property type="match status" value="1"/>
</dbReference>
<comment type="caution">
    <text evidence="4">The sequence shown here is derived from an EMBL/GenBank/DDBJ whole genome shotgun (WGS) entry which is preliminary data.</text>
</comment>
<dbReference type="Gene3D" id="2.120.10.30">
    <property type="entry name" value="TolB, C-terminal domain"/>
    <property type="match status" value="1"/>
</dbReference>
<dbReference type="PANTHER" id="PTHR35580">
    <property type="entry name" value="CELL SURFACE GLYCOPROTEIN (S-LAYER PROTEIN)-LIKE PROTEIN"/>
    <property type="match status" value="1"/>
</dbReference>
<dbReference type="Pfam" id="PF18676">
    <property type="entry name" value="MBG_2"/>
    <property type="match status" value="1"/>
</dbReference>
<feature type="domain" description="Big-1" evidence="3">
    <location>
        <begin position="845"/>
        <end position="931"/>
    </location>
</feature>
<dbReference type="InterPro" id="IPR057708">
    <property type="entry name" value="DUF7948"/>
</dbReference>
<dbReference type="Pfam" id="PF25778">
    <property type="entry name" value="DUF7948"/>
    <property type="match status" value="1"/>
</dbReference>
<dbReference type="Pfam" id="PF02369">
    <property type="entry name" value="Big_1"/>
    <property type="match status" value="1"/>
</dbReference>
<feature type="signal peptide" evidence="2">
    <location>
        <begin position="1"/>
        <end position="21"/>
    </location>
</feature>
<reference evidence="4 5" key="1">
    <citation type="submission" date="2020-07" db="EMBL/GenBank/DDBJ databases">
        <title>Genomic Encyclopedia of Type Strains, Phase IV (KMG-V): Genome sequencing to study the core and pangenomes of soil and plant-associated prokaryotes.</title>
        <authorList>
            <person name="Whitman W."/>
        </authorList>
    </citation>
    <scope>NUCLEOTIDE SEQUENCE [LARGE SCALE GENOMIC DNA]</scope>
    <source>
        <strain evidence="4 5">M8UP30</strain>
    </source>
</reference>
<evidence type="ECO:0000313" key="5">
    <source>
        <dbReference type="Proteomes" id="UP000534186"/>
    </source>
</evidence>
<dbReference type="SUPFAM" id="SSF49373">
    <property type="entry name" value="Invasin/intimin cell-adhesion fragments"/>
    <property type="match status" value="1"/>
</dbReference>
<dbReference type="Gene3D" id="2.60.40.10">
    <property type="entry name" value="Immunoglobulins"/>
    <property type="match status" value="2"/>
</dbReference>
<dbReference type="SUPFAM" id="SSF101898">
    <property type="entry name" value="NHL repeat"/>
    <property type="match status" value="2"/>
</dbReference>
<evidence type="ECO:0000256" key="1">
    <source>
        <dbReference type="ARBA" id="ARBA00010116"/>
    </source>
</evidence>
<evidence type="ECO:0000256" key="2">
    <source>
        <dbReference type="SAM" id="SignalP"/>
    </source>
</evidence>
<evidence type="ECO:0000313" key="4">
    <source>
        <dbReference type="EMBL" id="NYF52235.1"/>
    </source>
</evidence>
<dbReference type="PANTHER" id="PTHR35580:SF1">
    <property type="entry name" value="PHYTASE-LIKE DOMAIN-CONTAINING PROTEIN"/>
    <property type="match status" value="1"/>
</dbReference>
<dbReference type="InterPro" id="IPR010620">
    <property type="entry name" value="SBBP_repeat"/>
</dbReference>
<keyword evidence="2" id="KW-0732">Signal</keyword>
<dbReference type="EMBL" id="JACCCV010000002">
    <property type="protein sequence ID" value="NYF52235.1"/>
    <property type="molecule type" value="Genomic_DNA"/>
</dbReference>
<dbReference type="Pfam" id="PF16640">
    <property type="entry name" value="Big_3_5"/>
    <property type="match status" value="1"/>
</dbReference>
<dbReference type="InterPro" id="IPR003344">
    <property type="entry name" value="Big_1_dom"/>
</dbReference>
<dbReference type="InterPro" id="IPR008964">
    <property type="entry name" value="Invasin/intimin_cell_adhesion"/>
</dbReference>
<accession>A0A7Y9NNT2</accession>
<feature type="chain" id="PRO_5030788018" description="Big-1 domain-containing protein" evidence="2">
    <location>
        <begin position="22"/>
        <end position="1024"/>
    </location>
</feature>
<dbReference type="Pfam" id="PF06739">
    <property type="entry name" value="SBBP"/>
    <property type="match status" value="5"/>
</dbReference>
<dbReference type="AlphaFoldDB" id="A0A7Y9NNT2"/>
<gene>
    <name evidence="4" type="ORF">HDF12_002634</name>
</gene>